<dbReference type="InterPro" id="IPR029045">
    <property type="entry name" value="ClpP/crotonase-like_dom_sf"/>
</dbReference>
<dbReference type="InterPro" id="IPR014748">
    <property type="entry name" value="Enoyl-CoA_hydra_C"/>
</dbReference>
<dbReference type="STRING" id="1860102.ACCAA_570069"/>
<comment type="similarity">
    <text evidence="1">Belongs to the enoyl-CoA hydratase/isomerase family.</text>
</comment>
<dbReference type="PANTHER" id="PTHR42964">
    <property type="entry name" value="ENOYL-COA HYDRATASE"/>
    <property type="match status" value="1"/>
</dbReference>
<gene>
    <name evidence="2" type="ORF">ACCAA_570069</name>
</gene>
<dbReference type="InterPro" id="IPR051683">
    <property type="entry name" value="Enoyl-CoA_Hydratase/Isomerase"/>
</dbReference>
<dbReference type="Proteomes" id="UP000199169">
    <property type="component" value="Unassembled WGS sequence"/>
</dbReference>
<sequence length="264" mass="28621">MSEYQSIMTEVDGGVGILTLNKAQRHNAFDEQLIAEMTAGLRELEADERVRAVVVSSTGKSFCAGADLHWMRRAAGYTPEESLLDANRLAELMSTLNELAKPTIARVQGAAYGGGVGLIAACDIAVATYDAVFTLSEVKLGLVPAVISPYVLAAIGERYSRRYMLTAERFSAAEAYRIGLLHELVPGEEQLDDAIAEILDSLLANGPNAQAECKALIRVVAGQPIDDQTIEETVQRIMRVRASPEGREGLAAFLDKRRPNWLAD</sequence>
<dbReference type="SUPFAM" id="SSF52096">
    <property type="entry name" value="ClpP/crotonase"/>
    <property type="match status" value="1"/>
</dbReference>
<proteinExistence type="inferred from homology"/>
<dbReference type="GO" id="GO:0008300">
    <property type="term" value="P:isoprenoid catabolic process"/>
    <property type="evidence" value="ECO:0007669"/>
    <property type="project" value="TreeGrafter"/>
</dbReference>
<dbReference type="Gene3D" id="3.90.226.10">
    <property type="entry name" value="2-enoyl-CoA Hydratase, Chain A, domain 1"/>
    <property type="match status" value="1"/>
</dbReference>
<evidence type="ECO:0000313" key="3">
    <source>
        <dbReference type="Proteomes" id="UP000199169"/>
    </source>
</evidence>
<dbReference type="Pfam" id="PF00378">
    <property type="entry name" value="ECH_1"/>
    <property type="match status" value="1"/>
</dbReference>
<evidence type="ECO:0000313" key="2">
    <source>
        <dbReference type="EMBL" id="SBT08472.1"/>
    </source>
</evidence>
<keyword evidence="2" id="KW-0413">Isomerase</keyword>
<dbReference type="PANTHER" id="PTHR42964:SF1">
    <property type="entry name" value="POLYKETIDE BIOSYNTHESIS ENOYL-COA HYDRATASE PKSH-RELATED"/>
    <property type="match status" value="1"/>
</dbReference>
<dbReference type="RefSeq" id="WP_186408289.1">
    <property type="nucleotide sequence ID" value="NZ_FLQX01000135.1"/>
</dbReference>
<reference evidence="2 3" key="1">
    <citation type="submission" date="2016-06" db="EMBL/GenBank/DDBJ databases">
        <authorList>
            <person name="Kjaerup R.B."/>
            <person name="Dalgaard T.S."/>
            <person name="Juul-Madsen H.R."/>
        </authorList>
    </citation>
    <scope>NUCLEOTIDE SEQUENCE [LARGE SCALE GENOMIC DNA]</scope>
    <source>
        <strain evidence="2">3</strain>
    </source>
</reference>
<dbReference type="EMBL" id="FLQX01000135">
    <property type="protein sequence ID" value="SBT08472.1"/>
    <property type="molecule type" value="Genomic_DNA"/>
</dbReference>
<dbReference type="InterPro" id="IPR001753">
    <property type="entry name" value="Enoyl-CoA_hydra/iso"/>
</dbReference>
<organism evidence="2 3">
    <name type="scientific">Candidatus Accumulibacter aalborgensis</name>
    <dbReference type="NCBI Taxonomy" id="1860102"/>
    <lineage>
        <taxon>Bacteria</taxon>
        <taxon>Pseudomonadati</taxon>
        <taxon>Pseudomonadota</taxon>
        <taxon>Betaproteobacteria</taxon>
        <taxon>Candidatus Accumulibacter</taxon>
    </lineage>
</organism>
<evidence type="ECO:0000256" key="1">
    <source>
        <dbReference type="ARBA" id="ARBA00005254"/>
    </source>
</evidence>
<dbReference type="GO" id="GO:0016853">
    <property type="term" value="F:isomerase activity"/>
    <property type="evidence" value="ECO:0007669"/>
    <property type="project" value="UniProtKB-KW"/>
</dbReference>
<dbReference type="Gene3D" id="1.10.12.10">
    <property type="entry name" value="Lyase 2-enoyl-coa Hydratase, Chain A, domain 2"/>
    <property type="match status" value="1"/>
</dbReference>
<name>A0A1A8XV54_9PROT</name>
<keyword evidence="3" id="KW-1185">Reference proteome</keyword>
<dbReference type="AlphaFoldDB" id="A0A1A8XV54"/>
<accession>A0A1A8XV54</accession>
<dbReference type="CDD" id="cd06558">
    <property type="entry name" value="crotonase-like"/>
    <property type="match status" value="1"/>
</dbReference>
<protein>
    <submittedName>
        <fullName evidence="2">Enoyl-CoA hydratase/isomerase</fullName>
    </submittedName>
</protein>